<organism evidence="2 3">
    <name type="scientific">Photorhabdus laumondii subsp. laumondii (strain DSM 15139 / CIP 105565 / TT01)</name>
    <name type="common">Photorhabdus luminescens subsp. laumondii</name>
    <dbReference type="NCBI Taxonomy" id="243265"/>
    <lineage>
        <taxon>Bacteria</taxon>
        <taxon>Pseudomonadati</taxon>
        <taxon>Pseudomonadota</taxon>
        <taxon>Gammaproteobacteria</taxon>
        <taxon>Enterobacterales</taxon>
        <taxon>Morganellaceae</taxon>
        <taxon>Photorhabdus</taxon>
    </lineage>
</organism>
<accession>Q7N1P6</accession>
<dbReference type="eggNOG" id="COG3628">
    <property type="taxonomic scope" value="Bacteria"/>
</dbReference>
<dbReference type="InterPro" id="IPR007048">
    <property type="entry name" value="IraD/Gp25-like"/>
</dbReference>
<proteinExistence type="predicted"/>
<evidence type="ECO:0000313" key="3">
    <source>
        <dbReference type="Proteomes" id="UP000002514"/>
    </source>
</evidence>
<dbReference type="KEGG" id="plu:plu3425"/>
<dbReference type="STRING" id="243265.plu3425"/>
<feature type="domain" description="IraD/Gp25-like" evidence="1">
    <location>
        <begin position="27"/>
        <end position="103"/>
    </location>
</feature>
<dbReference type="AlphaFoldDB" id="Q7N1P6"/>
<dbReference type="Proteomes" id="UP000002514">
    <property type="component" value="Chromosome"/>
</dbReference>
<keyword evidence="3" id="KW-1185">Reference proteome</keyword>
<sequence length="120" mass="13553">MSPMNTNSHSVFWQPALQNSGKIACGLDDIAQAILIILRTPRGSDPHRPEFGSNLHLYIDHPIDRAIPHVVRESIDAITRWEPRCQLLSVKPTVNGEHLTLRVNWTAVDGITQSTELLWR</sequence>
<dbReference type="HOGENOM" id="CLU_133204_2_0_6"/>
<evidence type="ECO:0000259" key="1">
    <source>
        <dbReference type="Pfam" id="PF04965"/>
    </source>
</evidence>
<evidence type="ECO:0000313" key="2">
    <source>
        <dbReference type="EMBL" id="CAE15799.1"/>
    </source>
</evidence>
<dbReference type="Pfam" id="PF04965">
    <property type="entry name" value="GPW_gp25"/>
    <property type="match status" value="1"/>
</dbReference>
<name>Q7N1P6_PHOLL</name>
<protein>
    <submittedName>
        <fullName evidence="2">Photorhabdus luminescens subsp. laumondii TTO1 complete genome segment 12/17</fullName>
    </submittedName>
</protein>
<dbReference type="SUPFAM" id="SSF160719">
    <property type="entry name" value="gpW/gp25-like"/>
    <property type="match status" value="1"/>
</dbReference>
<reference evidence="3" key="1">
    <citation type="journal article" date="2003" name="Nat. Biotechnol.">
        <title>The genome sequence of the entomopathogenic bacterium Photorhabdus luminescens.</title>
        <authorList>
            <person name="Duchaud E."/>
            <person name="Rusniok C."/>
            <person name="Frangeul L."/>
            <person name="Buchrieser C."/>
            <person name="Givaudan A."/>
            <person name="Taourit S."/>
            <person name="Bocs S."/>
            <person name="Boursaux-Eude C."/>
            <person name="Chandler M."/>
            <person name="Charles J.-F."/>
            <person name="Dassa E."/>
            <person name="Derose R."/>
            <person name="Derzelle S."/>
            <person name="Freyssinet G."/>
            <person name="Gaudriault S."/>
            <person name="Medigue C."/>
            <person name="Lanois A."/>
            <person name="Powell K."/>
            <person name="Siguier P."/>
            <person name="Vincent R."/>
            <person name="Wingate V."/>
            <person name="Zouine M."/>
            <person name="Glaser P."/>
            <person name="Boemare N."/>
            <person name="Danchin A."/>
            <person name="Kunst F."/>
        </authorList>
    </citation>
    <scope>NUCLEOTIDE SEQUENCE [LARGE SCALE GENOMIC DNA]</scope>
    <source>
        <strain evidence="3">DSM 15139 / CIP 105565 / TT01</strain>
    </source>
</reference>
<dbReference type="Gene3D" id="3.10.450.40">
    <property type="match status" value="1"/>
</dbReference>
<dbReference type="EMBL" id="BX571870">
    <property type="protein sequence ID" value="CAE15799.1"/>
    <property type="molecule type" value="Genomic_DNA"/>
</dbReference>
<gene>
    <name evidence="2" type="ordered locus">plu3425</name>
</gene>